<evidence type="ECO:0000313" key="1">
    <source>
        <dbReference type="EMBL" id="ALO79508.1"/>
    </source>
</evidence>
<evidence type="ECO:0000313" key="2">
    <source>
        <dbReference type="Proteomes" id="UP000225963"/>
    </source>
</evidence>
<dbReference type="Proteomes" id="UP000225963">
    <property type="component" value="Segment"/>
</dbReference>
<proteinExistence type="predicted"/>
<dbReference type="EMBL" id="KT995480">
    <property type="protein sequence ID" value="ALO79508.1"/>
    <property type="molecule type" value="Genomic_DNA"/>
</dbReference>
<sequence>MAKFSVTGQLTIYNMNDVLASLTPPPKPTEGALWLNANDNQLYVYVKGSWVISADYKNWVNSKGDNLVSNGGGSLGNNSNFSAFEFDGSDSYSGGGSFKDSSPANQKLSDELIPVDISKSYKLSLWAKTNPNVGAKYYVGVYEHDMDGLPIYAENHMYVQSTFSTLTQDLKNGDTVVYLDNVTNWLNTAPIHQRKLIFWDYVSKTGYKYQPLTYSRHTSAQDLWADGSINTTNKTITLKAPWNGGLVKAGTKLSQGSSGAGFRYIAVQNVAIPGTWTNYSGVISGLNNSGNDAQNQFSWGTAYVKIGFLNNRDVTGSTVWYSNISFGLNVADQGDVDKINDSLESLGSDGKITRFERSLVRGYIADIVGKFLNPTDTMPTLNQIDADTYNAGKLYAVRRMARKLGMNLSTSVNYQPLGKAYSDLVTYLTGLTPVKPWDTSSSAVIDIDRNVWNTKWNDYYNRYALFEIEVQDRQKEFTEQETQKMSKDTIAAISTTGNYDRATFANPVNIKPPIATLGLPEFEGSHTDSWDWNGRNYILKSDVAYSWDGKLADNGFFNKQLSPLAVSAFDKQKVTMSLSYKLTNVVYGTTNPWVGMQITVEYTDGTREYPTCVGGKADGSPTTSGFVTRAGTYQFNASKTIKTLSIMLGGRDLTGKVEIQNYKVEVGDKTVDKVVWTPAIEDVWAGAGNRIRPVTNPTFSSGTDLTIWGKFYGDGTNNDKFYWETNGSAIKEKRWMDVSLNDKQSWAFSTNGLSTNGVNRVLNSSCNNMQPYMFDNSSTGGTIGRATSKFVSDYLELTSTDASDSFYQIGSYDMNLHMFSIGETVTFSAEVNCEVAGAYISVWHHDGSNWIENKGDANSVGAANTWKRLYKTFTIPSNAKGLFGRVYFPRGTAATGKKLNMRKVQFESGSVMTDWTNTSLVKVTRVRADGFAYANANSNSLSVIKADGTVIPKDGQLHVNTYSTSSTLDKIWFSIDNNDSGWAEAYNPSKEDINAYFLGWRVCNGTFGGLYPGSGIKQWYPIGDKDLSRATVAGNTAPTEPSPSISDKSINYYQVVYQLVDPIQEIVEFDGILELLGEKDNVVTTYYPTWSSTISKGSIKYGTNLATVNQDTRYIIPSMVKRIANAEQKITDESITNTVFSSREYTLALKSKANASDLGNLASKDELNNVSGAVDGKIKDAMDKLDFSPYATKSELKQTATDITAKFSATGGMNLIKNSIGYSDRDFWNLTTAYAVETIANSALDNLGFGKGFYFKANGQETGIYQDVSVIPGQPYTLGWYLNKMTKGADSSYRFWIQAQEYNGTAWVVPPGNQIADNSNQTTNGFEARYMTFTPTKDKVRIRFIGYANVEAIVSGIMLNIGDVALQWTLATGELYNTNIRMNINGIRVSQLDGNGSEIGFTQITPSEFAGYYQNNGTFEKVFYLNGDETVTKKLRATNEITLGNIKILSIQSSTATGWAFVPNNS</sequence>
<accession>A0A0S2MUD9</accession>
<gene>
    <name evidence="1" type="ORF">BM10_104</name>
</gene>
<keyword evidence="2" id="KW-1185">Reference proteome</keyword>
<reference evidence="2" key="1">
    <citation type="submission" date="2015-11" db="EMBL/GenBank/DDBJ databases">
        <authorList>
            <person name="Sharaf A."/>
            <person name="Marie M.E."/>
            <person name="Esson H."/>
            <person name="El-Afifi I.S."/>
            <person name="Hammad M.A."/>
        </authorList>
    </citation>
    <scope>NUCLEOTIDE SEQUENCE [LARGE SCALE GENOMIC DNA]</scope>
</reference>
<evidence type="ECO:0008006" key="3">
    <source>
        <dbReference type="Google" id="ProtNLM"/>
    </source>
</evidence>
<name>A0A0S2MUD9_9CAUD</name>
<organism evidence="1 2">
    <name type="scientific">Bacillus phage BM15</name>
    <dbReference type="NCBI Taxonomy" id="1755680"/>
    <lineage>
        <taxon>Viruses</taxon>
        <taxon>Duplodnaviria</taxon>
        <taxon>Heunggongvirae</taxon>
        <taxon>Uroviricota</taxon>
        <taxon>Caudoviricetes</taxon>
        <taxon>Herelleviridae</taxon>
        <taxon>Bastillevirinae</taxon>
        <taxon>Caeruleovirus</taxon>
        <taxon>Caeruleovirus BM15</taxon>
    </lineage>
</organism>
<protein>
    <recommendedName>
        <fullName evidence="3">Minor structural protein</fullName>
    </recommendedName>
</protein>